<keyword evidence="2" id="KW-1185">Reference proteome</keyword>
<evidence type="ECO:0000313" key="1">
    <source>
        <dbReference type="EnsemblMetazoa" id="LLOJ007620-PA"/>
    </source>
</evidence>
<dbReference type="Pfam" id="PF10178">
    <property type="entry name" value="PAC3"/>
    <property type="match status" value="1"/>
</dbReference>
<dbReference type="PANTHER" id="PTHR31051:SF1">
    <property type="entry name" value="PROTEASOME ASSEMBLY CHAPERONE 3"/>
    <property type="match status" value="1"/>
</dbReference>
<protein>
    <submittedName>
        <fullName evidence="1">Uncharacterized protein</fullName>
    </submittedName>
</protein>
<sequence length="122" mass="13947">MSSGFDAVQKYVIGGVDTDFVVHKFNEKLFVLITQFGKITNILTVSNERDFESDLFQKYNKHLNVQNKFGKDEDEVQAAVRRIFTQVECKGIQSYVVSLGIREINKDSLGEIVEVLKQILSR</sequence>
<dbReference type="EnsemblMetazoa" id="LLOJ007620-RA">
    <property type="protein sequence ID" value="LLOJ007620-PA"/>
    <property type="gene ID" value="LLOJ007620"/>
</dbReference>
<reference evidence="1" key="1">
    <citation type="submission" date="2020-05" db="UniProtKB">
        <authorList>
            <consortium name="EnsemblMetazoa"/>
        </authorList>
    </citation>
    <scope>IDENTIFICATION</scope>
    <source>
        <strain evidence="1">Jacobina</strain>
    </source>
</reference>
<dbReference type="VEuPathDB" id="VectorBase:LLOJ007620"/>
<dbReference type="GO" id="GO:0043248">
    <property type="term" value="P:proteasome assembly"/>
    <property type="evidence" value="ECO:0007669"/>
    <property type="project" value="InterPro"/>
</dbReference>
<dbReference type="EMBL" id="AJWK01025424">
    <property type="status" value="NOT_ANNOTATED_CDS"/>
    <property type="molecule type" value="Genomic_DNA"/>
</dbReference>
<organism evidence="1 2">
    <name type="scientific">Lutzomyia longipalpis</name>
    <name type="common">Sand fly</name>
    <dbReference type="NCBI Taxonomy" id="7200"/>
    <lineage>
        <taxon>Eukaryota</taxon>
        <taxon>Metazoa</taxon>
        <taxon>Ecdysozoa</taxon>
        <taxon>Arthropoda</taxon>
        <taxon>Hexapoda</taxon>
        <taxon>Insecta</taxon>
        <taxon>Pterygota</taxon>
        <taxon>Neoptera</taxon>
        <taxon>Endopterygota</taxon>
        <taxon>Diptera</taxon>
        <taxon>Nematocera</taxon>
        <taxon>Psychodoidea</taxon>
        <taxon>Psychodidae</taxon>
        <taxon>Lutzomyia</taxon>
        <taxon>Lutzomyia</taxon>
    </lineage>
</organism>
<dbReference type="InterPro" id="IPR018788">
    <property type="entry name" value="Proteasome_assmbl_chp_3"/>
</dbReference>
<dbReference type="Gene3D" id="3.30.230.90">
    <property type="match status" value="1"/>
</dbReference>
<dbReference type="VEuPathDB" id="VectorBase:LLONM1_006119"/>
<accession>A0A1B0CRX2</accession>
<proteinExistence type="predicted"/>
<dbReference type="Proteomes" id="UP000092461">
    <property type="component" value="Unassembled WGS sequence"/>
</dbReference>
<dbReference type="InterPro" id="IPR053720">
    <property type="entry name" value="Psm_Assembly_Chaperone"/>
</dbReference>
<evidence type="ECO:0000313" key="2">
    <source>
        <dbReference type="Proteomes" id="UP000092461"/>
    </source>
</evidence>
<dbReference type="PANTHER" id="PTHR31051">
    <property type="entry name" value="PROTEASOME ASSEMBLY CHAPERONE 3"/>
    <property type="match status" value="1"/>
</dbReference>
<dbReference type="AlphaFoldDB" id="A0A1B0CRX2"/>
<name>A0A1B0CRX2_LUTLO</name>